<evidence type="ECO:0000313" key="3">
    <source>
        <dbReference type="EMBL" id="PTX48834.1"/>
    </source>
</evidence>
<dbReference type="PANTHER" id="PTHR43364:SF4">
    <property type="entry name" value="NAD(P)-LINKED OXIDOREDUCTASE SUPERFAMILY PROTEIN"/>
    <property type="match status" value="1"/>
</dbReference>
<sequence length="365" mass="39636">MKYTILGTSGLSVSTMALGTMTFGAESTEEQSLAVLDAFIEGGGNLIDTSNVYAGGETEAIIGRWFASRPKDVTQHAILATKGRYSVRPEINAHGLSRRSLHNALNESLERLQVQTIDLYQLHAADMLTPVEETVHFLADAIRAGKIHTYGLSNVTGWQLQLFVSTAERLGLPKPVSLQPQYNLLSREIEYEILPAARYNGLDLLPWSPLAGGILTGKYERGGTAPEGTRAGDGSALYEWSTAEFLEGDRSWDIVDALREIARDHDATPAQVALKWLADRPGVAAPIVGARDADQLKANLAAADLELDGGAVERLEFLSRPVPRNTYPYGDFGVAQRDRFLDAGKQVVFEVVKDGSDDPLNGKVT</sequence>
<comment type="caution">
    <text evidence="3">The sequence shown here is derived from an EMBL/GenBank/DDBJ whole genome shotgun (WGS) entry which is preliminary data.</text>
</comment>
<dbReference type="FunFam" id="3.20.20.100:FF:000004">
    <property type="entry name" value="Oxidoreductase, aldo/keto reductase"/>
    <property type="match status" value="1"/>
</dbReference>
<dbReference type="InterPro" id="IPR036812">
    <property type="entry name" value="NAD(P)_OxRdtase_dom_sf"/>
</dbReference>
<keyword evidence="4" id="KW-1185">Reference proteome</keyword>
<dbReference type="GO" id="GO:0016491">
    <property type="term" value="F:oxidoreductase activity"/>
    <property type="evidence" value="ECO:0007669"/>
    <property type="project" value="UniProtKB-KW"/>
</dbReference>
<accession>A0A2T6AYE8</accession>
<dbReference type="InterPro" id="IPR023210">
    <property type="entry name" value="NADP_OxRdtase_dom"/>
</dbReference>
<organism evidence="3 4">
    <name type="scientific">Allosediminivita pacifica</name>
    <dbReference type="NCBI Taxonomy" id="1267769"/>
    <lineage>
        <taxon>Bacteria</taxon>
        <taxon>Pseudomonadati</taxon>
        <taxon>Pseudomonadota</taxon>
        <taxon>Alphaproteobacteria</taxon>
        <taxon>Rhodobacterales</taxon>
        <taxon>Paracoccaceae</taxon>
        <taxon>Allosediminivita</taxon>
    </lineage>
</organism>
<dbReference type="InterPro" id="IPR050523">
    <property type="entry name" value="AKR_Detox_Biosynth"/>
</dbReference>
<dbReference type="Pfam" id="PF00248">
    <property type="entry name" value="Aldo_ket_red"/>
    <property type="match status" value="1"/>
</dbReference>
<dbReference type="OrthoDB" id="9803483at2"/>
<reference evidence="3 4" key="1">
    <citation type="submission" date="2018-04" db="EMBL/GenBank/DDBJ databases">
        <title>Genomic Encyclopedia of Archaeal and Bacterial Type Strains, Phase II (KMG-II): from individual species to whole genera.</title>
        <authorList>
            <person name="Goeker M."/>
        </authorList>
    </citation>
    <scope>NUCLEOTIDE SEQUENCE [LARGE SCALE GENOMIC DNA]</scope>
    <source>
        <strain evidence="3 4">DSM 29329</strain>
    </source>
</reference>
<protein>
    <submittedName>
        <fullName evidence="3">Aryl-alcohol dehydrogenase-like predicted oxidoreductase</fullName>
    </submittedName>
</protein>
<dbReference type="GO" id="GO:0005829">
    <property type="term" value="C:cytosol"/>
    <property type="evidence" value="ECO:0007669"/>
    <property type="project" value="UniProtKB-ARBA"/>
</dbReference>
<dbReference type="Gene3D" id="3.20.20.100">
    <property type="entry name" value="NADP-dependent oxidoreductase domain"/>
    <property type="match status" value="1"/>
</dbReference>
<keyword evidence="1" id="KW-0560">Oxidoreductase</keyword>
<evidence type="ECO:0000256" key="1">
    <source>
        <dbReference type="ARBA" id="ARBA00023002"/>
    </source>
</evidence>
<dbReference type="SUPFAM" id="SSF51430">
    <property type="entry name" value="NAD(P)-linked oxidoreductase"/>
    <property type="match status" value="1"/>
</dbReference>
<proteinExistence type="predicted"/>
<dbReference type="PANTHER" id="PTHR43364">
    <property type="entry name" value="NADH-SPECIFIC METHYLGLYOXAL REDUCTASE-RELATED"/>
    <property type="match status" value="1"/>
</dbReference>
<feature type="domain" description="NADP-dependent oxidoreductase" evidence="2">
    <location>
        <begin position="16"/>
        <end position="316"/>
    </location>
</feature>
<dbReference type="Proteomes" id="UP000244069">
    <property type="component" value="Unassembled WGS sequence"/>
</dbReference>
<evidence type="ECO:0000259" key="2">
    <source>
        <dbReference type="Pfam" id="PF00248"/>
    </source>
</evidence>
<evidence type="ECO:0000313" key="4">
    <source>
        <dbReference type="Proteomes" id="UP000244069"/>
    </source>
</evidence>
<dbReference type="EMBL" id="QBKN01000008">
    <property type="protein sequence ID" value="PTX48834.1"/>
    <property type="molecule type" value="Genomic_DNA"/>
</dbReference>
<name>A0A2T6AYE8_9RHOB</name>
<dbReference type="AlphaFoldDB" id="A0A2T6AYE8"/>
<dbReference type="RefSeq" id="WP_107975701.1">
    <property type="nucleotide sequence ID" value="NZ_BMEZ01000009.1"/>
</dbReference>
<gene>
    <name evidence="3" type="ORF">C8N44_108112</name>
</gene>